<evidence type="ECO:0000313" key="1">
    <source>
        <dbReference type="EMBL" id="CAM9555851.1"/>
    </source>
</evidence>
<accession>A0AC59YBH8</accession>
<gene>
    <name evidence="1" type="ORF">MRATA1EN22A_LOCUS4181</name>
</gene>
<sequence length="122" mass="13277">MSLTGDPGLLSGGCIAAPTPGSRGRVCVLFSPLLQQRLWKHTLSLGTSQPSQVTSKLHAHAGAQPWVWVPSVSKQPHRQEQTVSPPQETGPSTYCILGTLRTFHFFISTTQQHSHLCLKVKP</sequence>
<evidence type="ECO:0000313" key="2">
    <source>
        <dbReference type="Proteomes" id="UP001162501"/>
    </source>
</evidence>
<protein>
    <submittedName>
        <fullName evidence="1">Uncharacterized protein</fullName>
    </submittedName>
</protein>
<dbReference type="EMBL" id="OX596096">
    <property type="protein sequence ID" value="CAM9555851.1"/>
    <property type="molecule type" value="Genomic_DNA"/>
</dbReference>
<dbReference type="Proteomes" id="UP001162501">
    <property type="component" value="Chromosome 12"/>
</dbReference>
<name>A0AC59YBH8_RANTA</name>
<reference evidence="1" key="2">
    <citation type="submission" date="2025-03" db="EMBL/GenBank/DDBJ databases">
        <authorList>
            <consortium name="ELIXIR-Norway"/>
            <consortium name="Elixir Norway"/>
        </authorList>
    </citation>
    <scope>NUCLEOTIDE SEQUENCE</scope>
</reference>
<proteinExistence type="predicted"/>
<organism evidence="1 2">
    <name type="scientific">Rangifer tarandus platyrhynchus</name>
    <name type="common">Svalbard reindeer</name>
    <dbReference type="NCBI Taxonomy" id="3082113"/>
    <lineage>
        <taxon>Eukaryota</taxon>
        <taxon>Metazoa</taxon>
        <taxon>Chordata</taxon>
        <taxon>Craniata</taxon>
        <taxon>Vertebrata</taxon>
        <taxon>Euteleostomi</taxon>
        <taxon>Mammalia</taxon>
        <taxon>Eutheria</taxon>
        <taxon>Laurasiatheria</taxon>
        <taxon>Artiodactyla</taxon>
        <taxon>Ruminantia</taxon>
        <taxon>Pecora</taxon>
        <taxon>Cervidae</taxon>
        <taxon>Odocoileinae</taxon>
        <taxon>Rangifer</taxon>
    </lineage>
</organism>
<reference evidence="1" key="1">
    <citation type="submission" date="2023-05" db="EMBL/GenBank/DDBJ databases">
        <authorList>
            <consortium name="ELIXIR-Norway"/>
        </authorList>
    </citation>
    <scope>NUCLEOTIDE SEQUENCE</scope>
</reference>